<dbReference type="EMBL" id="JANVFO010000053">
    <property type="protein sequence ID" value="KAJ3723462.1"/>
    <property type="molecule type" value="Genomic_DNA"/>
</dbReference>
<evidence type="ECO:0000313" key="4">
    <source>
        <dbReference type="EMBL" id="KAJ3723462.1"/>
    </source>
</evidence>
<reference evidence="4" key="2">
    <citation type="journal article" date="2023" name="Proc. Natl. Acad. Sci. U.S.A.">
        <title>A global phylogenomic analysis of the shiitake genus Lentinula.</title>
        <authorList>
            <person name="Sierra-Patev S."/>
            <person name="Min B."/>
            <person name="Naranjo-Ortiz M."/>
            <person name="Looney B."/>
            <person name="Konkel Z."/>
            <person name="Slot J.C."/>
            <person name="Sakamoto Y."/>
            <person name="Steenwyk J.L."/>
            <person name="Rokas A."/>
            <person name="Carro J."/>
            <person name="Camarero S."/>
            <person name="Ferreira P."/>
            <person name="Molpeceres G."/>
            <person name="Ruiz-Duenas F.J."/>
            <person name="Serrano A."/>
            <person name="Henrissat B."/>
            <person name="Drula E."/>
            <person name="Hughes K.W."/>
            <person name="Mata J.L."/>
            <person name="Ishikawa N.K."/>
            <person name="Vargas-Isla R."/>
            <person name="Ushijima S."/>
            <person name="Smith C.A."/>
            <person name="Donoghue J."/>
            <person name="Ahrendt S."/>
            <person name="Andreopoulos W."/>
            <person name="He G."/>
            <person name="LaButti K."/>
            <person name="Lipzen A."/>
            <person name="Ng V."/>
            <person name="Riley R."/>
            <person name="Sandor L."/>
            <person name="Barry K."/>
            <person name="Martinez A.T."/>
            <person name="Xiao Y."/>
            <person name="Gibbons J.G."/>
            <person name="Terashima K."/>
            <person name="Grigoriev I.V."/>
            <person name="Hibbett D."/>
        </authorList>
    </citation>
    <scope>NUCLEOTIDE SEQUENCE</scope>
    <source>
        <strain evidence="4">ET3784</strain>
    </source>
</reference>
<keyword evidence="3" id="KW-0472">Membrane</keyword>
<protein>
    <recommendedName>
        <fullName evidence="3">COX assembly mitochondrial protein</fullName>
    </recommendedName>
</protein>
<evidence type="ECO:0000256" key="3">
    <source>
        <dbReference type="RuleBase" id="RU364104"/>
    </source>
</evidence>
<dbReference type="Proteomes" id="UP001176059">
    <property type="component" value="Unassembled WGS sequence"/>
</dbReference>
<accession>A0AA38J5K3</accession>
<keyword evidence="5" id="KW-1185">Reference proteome</keyword>
<evidence type="ECO:0000256" key="2">
    <source>
        <dbReference type="ARBA" id="ARBA00023157"/>
    </source>
</evidence>
<proteinExistence type="inferred from homology"/>
<keyword evidence="3" id="KW-0496">Mitochondrion</keyword>
<reference evidence="4" key="1">
    <citation type="submission" date="2022-08" db="EMBL/GenBank/DDBJ databases">
        <authorList>
            <consortium name="DOE Joint Genome Institute"/>
            <person name="Min B."/>
            <person name="Sierra-Patev S."/>
            <person name="Naranjo-Ortiz M."/>
            <person name="Looney B."/>
            <person name="Konkel Z."/>
            <person name="Slot J.C."/>
            <person name="Sakamoto Y."/>
            <person name="Steenwyk J.L."/>
            <person name="Rokas A."/>
            <person name="Carro J."/>
            <person name="Camarero S."/>
            <person name="Ferreira P."/>
            <person name="Molpeceres G."/>
            <person name="Ruiz-duenas F.J."/>
            <person name="Serrano A."/>
            <person name="Henrissat B."/>
            <person name="Drula E."/>
            <person name="Hughes K.W."/>
            <person name="Mata J.L."/>
            <person name="Ishikawa N.K."/>
            <person name="Vargas-Isla R."/>
            <person name="Ushijima S."/>
            <person name="Smith C.A."/>
            <person name="Ahrendt S."/>
            <person name="Andreopoulos W."/>
            <person name="He G."/>
            <person name="LaButti K."/>
            <person name="Lipzen A."/>
            <person name="Ng V."/>
            <person name="Riley R."/>
            <person name="Sandor L."/>
            <person name="Barry K."/>
            <person name="Martinez A.T."/>
            <person name="Xiao Y."/>
            <person name="Gibbons J.G."/>
            <person name="Terashima K."/>
            <person name="Hibbett D.S."/>
            <person name="Grigoriev I.V."/>
        </authorList>
    </citation>
    <scope>NUCLEOTIDE SEQUENCE</scope>
    <source>
        <strain evidence="4">ET3784</strain>
    </source>
</reference>
<dbReference type="Pfam" id="PF08583">
    <property type="entry name" value="Cmc1"/>
    <property type="match status" value="1"/>
</dbReference>
<comment type="caution">
    <text evidence="4">The sequence shown here is derived from an EMBL/GenBank/DDBJ whole genome shotgun (WGS) entry which is preliminary data.</text>
</comment>
<name>A0AA38J5K3_9AGAR</name>
<comment type="function">
    <text evidence="3">Required for mitochondrial cytochrome c oxidase (COX) assembly and respiration.</text>
</comment>
<gene>
    <name evidence="4" type="ORF">DFJ43DRAFT_1003632</name>
</gene>
<organism evidence="4 5">
    <name type="scientific">Lentinula guzmanii</name>
    <dbReference type="NCBI Taxonomy" id="2804957"/>
    <lineage>
        <taxon>Eukaryota</taxon>
        <taxon>Fungi</taxon>
        <taxon>Dikarya</taxon>
        <taxon>Basidiomycota</taxon>
        <taxon>Agaricomycotina</taxon>
        <taxon>Agaricomycetes</taxon>
        <taxon>Agaricomycetidae</taxon>
        <taxon>Agaricales</taxon>
        <taxon>Marasmiineae</taxon>
        <taxon>Omphalotaceae</taxon>
        <taxon>Lentinula</taxon>
    </lineage>
</organism>
<keyword evidence="2" id="KW-1015">Disulfide bond</keyword>
<sequence length="94" mass="10729">MHPQLSDKKLGPLCCNIPLRTHLKVFPVCKDFIQALEDCHLSSWARLTGGCNKYKDAMNVCLHGESVARSARNRANAKERRVRREEATKAFFED</sequence>
<dbReference type="GO" id="GO:0005743">
    <property type="term" value="C:mitochondrial inner membrane"/>
    <property type="evidence" value="ECO:0007669"/>
    <property type="project" value="UniProtKB-SubCell"/>
</dbReference>
<comment type="similarity">
    <text evidence="1 3">Belongs to the CMC family.</text>
</comment>
<dbReference type="AlphaFoldDB" id="A0AA38J5K3"/>
<keyword evidence="3" id="KW-0999">Mitochondrion inner membrane</keyword>
<evidence type="ECO:0000313" key="5">
    <source>
        <dbReference type="Proteomes" id="UP001176059"/>
    </source>
</evidence>
<keyword evidence="3" id="KW-0143">Chaperone</keyword>
<comment type="subcellular location">
    <subcellularLocation>
        <location evidence="3">Mitochondrion inner membrane</location>
    </subcellularLocation>
</comment>
<evidence type="ECO:0000256" key="1">
    <source>
        <dbReference type="ARBA" id="ARBA00007347"/>
    </source>
</evidence>
<dbReference type="InterPro" id="IPR013892">
    <property type="entry name" value="Cyt_c_biogenesis_Cmc1-like"/>
</dbReference>